<protein>
    <submittedName>
        <fullName evidence="1">Uncharacterized protein</fullName>
    </submittedName>
</protein>
<comment type="caution">
    <text evidence="1">The sequence shown here is derived from an EMBL/GenBank/DDBJ whole genome shotgun (WGS) entry which is preliminary data.</text>
</comment>
<accession>A0A645DCW4</accession>
<reference evidence="1" key="1">
    <citation type="submission" date="2019-08" db="EMBL/GenBank/DDBJ databases">
        <authorList>
            <person name="Kucharzyk K."/>
            <person name="Murdoch R.W."/>
            <person name="Higgins S."/>
            <person name="Loffler F."/>
        </authorList>
    </citation>
    <scope>NUCLEOTIDE SEQUENCE</scope>
</reference>
<gene>
    <name evidence="1" type="ORF">SDC9_134160</name>
</gene>
<name>A0A645DCW4_9ZZZZ</name>
<organism evidence="1">
    <name type="scientific">bioreactor metagenome</name>
    <dbReference type="NCBI Taxonomy" id="1076179"/>
    <lineage>
        <taxon>unclassified sequences</taxon>
        <taxon>metagenomes</taxon>
        <taxon>ecological metagenomes</taxon>
    </lineage>
</organism>
<dbReference type="AlphaFoldDB" id="A0A645DCW4"/>
<evidence type="ECO:0000313" key="1">
    <source>
        <dbReference type="EMBL" id="MPM87067.1"/>
    </source>
</evidence>
<sequence>MIVGQDLDRRHGFTDPPRRFAQIGKVDLGEAVAVLGDAHAALIIIGDADFGVFRAGVGQLPAQNVGGFAAHQVEEAPGPVNGEIDLPVVADAIDEDILLRFFQRINRKFQLHRLARRQQQPFIGETQLVADAVLIALNPGQVVFGHQPQTGAGLQRQSGRPRRRGVAGVRRDFRITGDKDLRFRSDSGKMAVEQRQFGIGQIGYGVLDRDMIVMAFDRAADPEVLAFQFGRIFPHGCDAVAGRAETRPIRLQRRKFRSNFPGVAIDRDRQAAVGVEHGAIAILRRPVRRLDHRQLSRRRVGQSQAVGRHPVF</sequence>
<dbReference type="EMBL" id="VSSQ01034973">
    <property type="protein sequence ID" value="MPM87067.1"/>
    <property type="molecule type" value="Genomic_DNA"/>
</dbReference>
<proteinExistence type="predicted"/>